<dbReference type="Gene3D" id="2.40.37.10">
    <property type="entry name" value="Lyase, Ornithine Decarboxylase, Chain A, domain 1"/>
    <property type="match status" value="1"/>
</dbReference>
<name>R7ZEM2_LYSSH</name>
<evidence type="ECO:0000256" key="1">
    <source>
        <dbReference type="ARBA" id="ARBA00001933"/>
    </source>
</evidence>
<dbReference type="PANTHER" id="PTHR43727">
    <property type="entry name" value="DIAMINOPIMELATE DECARBOXYLASE"/>
    <property type="match status" value="1"/>
</dbReference>
<dbReference type="SUPFAM" id="SSF51419">
    <property type="entry name" value="PLP-binding barrel"/>
    <property type="match status" value="1"/>
</dbReference>
<dbReference type="InterPro" id="IPR009006">
    <property type="entry name" value="Ala_racemase/Decarboxylase_C"/>
</dbReference>
<dbReference type="PATRIC" id="fig|1285586.5.peg.2130"/>
<evidence type="ECO:0000313" key="6">
    <source>
        <dbReference type="EMBL" id="EON72567.1"/>
    </source>
</evidence>
<proteinExistence type="predicted"/>
<sequence>MSIHPKIPKILLEGEPYISSPAIIYDYNSIVSTVLKIKNDIDIIPNVELCFAIKANRNRKVLKILSDLGLGADVASIHELNIAKEVGINPIYSTSPVYSEEFLEELFRSDITPDFNSLSQLKKYVEKYNLNELGIRIKIPLNLSNSDITYGEKSRFGIDIDSSDYIEYMRDKNIKIKQIHFHIGELQNSSVIKNAIEYITLISNRFQDLEVINIGGGLTYLYSDETEVKKSWETIKENILLINMRFDREIKVVIEPGMLILAMSGYLYSKVQSSDFVNNKRIVTLDCSAWNLTHWAYPVLVQSYSDSINVEEHTIAGNTCYENDIFISSVNHRILKINDGLLMTPVGAYVASMARNMHGYPLPNEWILKDDNFIKAGDYL</sequence>
<dbReference type="Gene3D" id="3.20.20.10">
    <property type="entry name" value="Alanine racemase"/>
    <property type="match status" value="1"/>
</dbReference>
<keyword evidence="2" id="KW-0456">Lyase</keyword>
<keyword evidence="2" id="KW-0210">Decarboxylase</keyword>
<protein>
    <submittedName>
        <fullName evidence="6">Pyridoxal dependent decarboxylase</fullName>
    </submittedName>
</protein>
<dbReference type="InterPro" id="IPR022653">
    <property type="entry name" value="De-COase2_pyr-phos_BS"/>
</dbReference>
<feature type="domain" description="Orn/DAP/Arg decarboxylase 2 N-terminal" evidence="5">
    <location>
        <begin position="39"/>
        <end position="260"/>
    </location>
</feature>
<evidence type="ECO:0000256" key="2">
    <source>
        <dbReference type="ARBA" id="ARBA00022793"/>
    </source>
</evidence>
<feature type="modified residue" description="N6-(pyridoxal phosphate)lysine" evidence="4">
    <location>
        <position position="54"/>
    </location>
</feature>
<dbReference type="Pfam" id="PF02784">
    <property type="entry name" value="Orn_Arg_deC_N"/>
    <property type="match status" value="1"/>
</dbReference>
<organism evidence="6 7">
    <name type="scientific">Lysinibacillus sphaericus OT4b.31</name>
    <dbReference type="NCBI Taxonomy" id="1285586"/>
    <lineage>
        <taxon>Bacteria</taxon>
        <taxon>Bacillati</taxon>
        <taxon>Bacillota</taxon>
        <taxon>Bacilli</taxon>
        <taxon>Bacillales</taxon>
        <taxon>Bacillaceae</taxon>
        <taxon>Lysinibacillus</taxon>
    </lineage>
</organism>
<dbReference type="GO" id="GO:0009089">
    <property type="term" value="P:lysine biosynthetic process via diaminopimelate"/>
    <property type="evidence" value="ECO:0007669"/>
    <property type="project" value="TreeGrafter"/>
</dbReference>
<dbReference type="PROSITE" id="PS00878">
    <property type="entry name" value="ODR_DC_2_1"/>
    <property type="match status" value="1"/>
</dbReference>
<dbReference type="RefSeq" id="WP_010859052.1">
    <property type="nucleotide sequence ID" value="NZ_KB933398.1"/>
</dbReference>
<dbReference type="SUPFAM" id="SSF50621">
    <property type="entry name" value="Alanine racemase C-terminal domain-like"/>
    <property type="match status" value="1"/>
</dbReference>
<gene>
    <name evidence="6" type="ORF">H131_10518</name>
</gene>
<keyword evidence="3 4" id="KW-0663">Pyridoxal phosphate</keyword>
<dbReference type="EMBL" id="AQPX01000017">
    <property type="protein sequence ID" value="EON72567.1"/>
    <property type="molecule type" value="Genomic_DNA"/>
</dbReference>
<comment type="cofactor">
    <cofactor evidence="1 4">
        <name>pyridoxal 5'-phosphate</name>
        <dbReference type="ChEBI" id="CHEBI:597326"/>
    </cofactor>
</comment>
<accession>R7ZEM2</accession>
<evidence type="ECO:0000313" key="7">
    <source>
        <dbReference type="Proteomes" id="UP000013911"/>
    </source>
</evidence>
<dbReference type="GO" id="GO:0008836">
    <property type="term" value="F:diaminopimelate decarboxylase activity"/>
    <property type="evidence" value="ECO:0007669"/>
    <property type="project" value="TreeGrafter"/>
</dbReference>
<evidence type="ECO:0000259" key="5">
    <source>
        <dbReference type="Pfam" id="PF02784"/>
    </source>
</evidence>
<dbReference type="InterPro" id="IPR022644">
    <property type="entry name" value="De-COase2_N"/>
</dbReference>
<feature type="active site" description="Proton donor" evidence="4">
    <location>
        <position position="320"/>
    </location>
</feature>
<dbReference type="OrthoDB" id="2727637at2"/>
<dbReference type="AlphaFoldDB" id="R7ZEM2"/>
<dbReference type="PRINTS" id="PR01179">
    <property type="entry name" value="ODADCRBXLASE"/>
</dbReference>
<reference evidence="6 7" key="1">
    <citation type="submission" date="2013-04" db="EMBL/GenBank/DDBJ databases">
        <title>Draft genome of the heavy metal tolerant bacterium Lysinibacillus sphaericus strain OT4b.31.</title>
        <authorList>
            <person name="Pena-Montenegro T.D."/>
            <person name="Dussan J."/>
        </authorList>
    </citation>
    <scope>NUCLEOTIDE SEQUENCE [LARGE SCALE GENOMIC DNA]</scope>
    <source>
        <strain evidence="6 7">OT4b.31</strain>
    </source>
</reference>
<dbReference type="InterPro" id="IPR000183">
    <property type="entry name" value="Orn/DAP/Arg_de-COase"/>
</dbReference>
<dbReference type="eggNOG" id="COG0019">
    <property type="taxonomic scope" value="Bacteria"/>
</dbReference>
<dbReference type="InterPro" id="IPR029066">
    <property type="entry name" value="PLP-binding_barrel"/>
</dbReference>
<comment type="caution">
    <text evidence="6">The sequence shown here is derived from an EMBL/GenBank/DDBJ whole genome shotgun (WGS) entry which is preliminary data.</text>
</comment>
<dbReference type="HOGENOM" id="CLU_026444_0_2_9"/>
<evidence type="ECO:0000256" key="4">
    <source>
        <dbReference type="PIRSR" id="PIRSR600183-50"/>
    </source>
</evidence>
<dbReference type="PANTHER" id="PTHR43727:SF2">
    <property type="entry name" value="GROUP IV DECARBOXYLASE"/>
    <property type="match status" value="1"/>
</dbReference>
<dbReference type="Proteomes" id="UP000013911">
    <property type="component" value="Unassembled WGS sequence"/>
</dbReference>
<evidence type="ECO:0000256" key="3">
    <source>
        <dbReference type="ARBA" id="ARBA00022898"/>
    </source>
</evidence>